<feature type="transmembrane region" description="Helical" evidence="7">
    <location>
        <begin position="434"/>
        <end position="456"/>
    </location>
</feature>
<organism evidence="9 10">
    <name type="scientific">Cadophora malorum</name>
    <dbReference type="NCBI Taxonomy" id="108018"/>
    <lineage>
        <taxon>Eukaryota</taxon>
        <taxon>Fungi</taxon>
        <taxon>Dikarya</taxon>
        <taxon>Ascomycota</taxon>
        <taxon>Pezizomycotina</taxon>
        <taxon>Leotiomycetes</taxon>
        <taxon>Helotiales</taxon>
        <taxon>Ploettnerulaceae</taxon>
        <taxon>Cadophora</taxon>
    </lineage>
</organism>
<feature type="transmembrane region" description="Helical" evidence="7">
    <location>
        <begin position="66"/>
        <end position="89"/>
    </location>
</feature>
<dbReference type="SUPFAM" id="SSF103473">
    <property type="entry name" value="MFS general substrate transporter"/>
    <property type="match status" value="1"/>
</dbReference>
<feature type="transmembrane region" description="Helical" evidence="7">
    <location>
        <begin position="225"/>
        <end position="245"/>
    </location>
</feature>
<evidence type="ECO:0000256" key="5">
    <source>
        <dbReference type="ARBA" id="ARBA00038347"/>
    </source>
</evidence>
<dbReference type="EMBL" id="JAFJYH010000113">
    <property type="protein sequence ID" value="KAG4419098.1"/>
    <property type="molecule type" value="Genomic_DNA"/>
</dbReference>
<dbReference type="PROSITE" id="PS50850">
    <property type="entry name" value="MFS"/>
    <property type="match status" value="1"/>
</dbReference>
<protein>
    <recommendedName>
        <fullName evidence="8">Major facilitator superfamily (MFS) profile domain-containing protein</fullName>
    </recommendedName>
</protein>
<keyword evidence="3 7" id="KW-1133">Transmembrane helix</keyword>
<dbReference type="PANTHER" id="PTHR23502">
    <property type="entry name" value="MAJOR FACILITATOR SUPERFAMILY"/>
    <property type="match status" value="1"/>
</dbReference>
<dbReference type="PANTHER" id="PTHR23502:SF36">
    <property type="entry name" value="MEMBRANE TRANSPORTER"/>
    <property type="match status" value="1"/>
</dbReference>
<feature type="transmembrane region" description="Helical" evidence="7">
    <location>
        <begin position="468"/>
        <end position="490"/>
    </location>
</feature>
<dbReference type="AlphaFoldDB" id="A0A8H7WAA3"/>
<keyword evidence="10" id="KW-1185">Reference proteome</keyword>
<feature type="compositionally biased region" description="Basic and acidic residues" evidence="6">
    <location>
        <begin position="1"/>
        <end position="14"/>
    </location>
</feature>
<dbReference type="Gene3D" id="1.20.1250.20">
    <property type="entry name" value="MFS general substrate transporter like domains"/>
    <property type="match status" value="1"/>
</dbReference>
<dbReference type="InterPro" id="IPR011701">
    <property type="entry name" value="MFS"/>
</dbReference>
<accession>A0A8H7WAA3</accession>
<reference evidence="9" key="1">
    <citation type="submission" date="2021-02" db="EMBL/GenBank/DDBJ databases">
        <title>Genome sequence Cadophora malorum strain M34.</title>
        <authorList>
            <person name="Stefanovic E."/>
            <person name="Vu D."/>
            <person name="Scully C."/>
            <person name="Dijksterhuis J."/>
            <person name="Roader J."/>
            <person name="Houbraken J."/>
        </authorList>
    </citation>
    <scope>NUCLEOTIDE SEQUENCE</scope>
    <source>
        <strain evidence="9">M34</strain>
    </source>
</reference>
<evidence type="ECO:0000256" key="4">
    <source>
        <dbReference type="ARBA" id="ARBA00023136"/>
    </source>
</evidence>
<dbReference type="FunFam" id="1.20.1250.20:FF:000596">
    <property type="entry name" value="Vitamin b6 transporter bsu1"/>
    <property type="match status" value="1"/>
</dbReference>
<feature type="transmembrane region" description="Helical" evidence="7">
    <location>
        <begin position="297"/>
        <end position="316"/>
    </location>
</feature>
<dbReference type="GO" id="GO:0022857">
    <property type="term" value="F:transmembrane transporter activity"/>
    <property type="evidence" value="ECO:0007669"/>
    <property type="project" value="InterPro"/>
</dbReference>
<feature type="transmembrane region" description="Helical" evidence="7">
    <location>
        <begin position="101"/>
        <end position="121"/>
    </location>
</feature>
<feature type="region of interest" description="Disordered" evidence="6">
    <location>
        <begin position="1"/>
        <end position="37"/>
    </location>
</feature>
<evidence type="ECO:0000256" key="6">
    <source>
        <dbReference type="SAM" id="MobiDB-lite"/>
    </source>
</evidence>
<evidence type="ECO:0000313" key="10">
    <source>
        <dbReference type="Proteomes" id="UP000664132"/>
    </source>
</evidence>
<dbReference type="CDD" id="cd17323">
    <property type="entry name" value="MFS_Tpo1_MDR_like"/>
    <property type="match status" value="1"/>
</dbReference>
<keyword evidence="2 7" id="KW-0812">Transmembrane</keyword>
<evidence type="ECO:0000313" key="9">
    <source>
        <dbReference type="EMBL" id="KAG4419098.1"/>
    </source>
</evidence>
<feature type="transmembrane region" description="Helical" evidence="7">
    <location>
        <begin position="406"/>
        <end position="427"/>
    </location>
</feature>
<comment type="similarity">
    <text evidence="5">Belongs to the major facilitator superfamily. CAR1 family.</text>
</comment>
<comment type="caution">
    <text evidence="9">The sequence shown here is derived from an EMBL/GenBank/DDBJ whole genome shotgun (WGS) entry which is preliminary data.</text>
</comment>
<dbReference type="InterPro" id="IPR036259">
    <property type="entry name" value="MFS_trans_sf"/>
</dbReference>
<sequence length="504" mass="55270">MAPHSDQDSLDKENAPAPTPELERGTVKPEGPISPARDEDTTLAILDLVKAKDVHHPMHWPAWKRWGIIALYCWLQVFVTLTSTTYLGAEWLIQEKWGGSTQVVTLGQSLFIVGNAVGPAFMGPLSDIGGRKWVYVGSITCYAILNFGTAYARNLPMMIIFMFLCGTAGSTALSNVAGTIADLFGDVDGAGQAMALFVVSANVGPSLGSPVGGWITDNTSLGLKWIFLINVIIGFGFAVIMCFIPETLPRLVIARAAAKAQDVDADEQAILTSKVNVWKEFRFVTTMTFRIMLSEPIVLCLGIYNGFAYGILFLYLDGVFDVFVLNNGLSIISADLTYLNFVVGVLVMFCFIPVQTWLYARDRKKHGTNRPEARFLVSLVTVWLFPITLLWFAFTSDGKTSYWSPIVAGAVLGFADPLLWLSMLNYITDSYPNVAGSAIAAFLIPSFLMAAGLAHLGVLMFENMTTKWAVATIGFISFGLCALIYFVYFFGAKIRMRSKLARTF</sequence>
<feature type="transmembrane region" description="Helical" evidence="7">
    <location>
        <begin position="158"/>
        <end position="181"/>
    </location>
</feature>
<feature type="transmembrane region" description="Helical" evidence="7">
    <location>
        <begin position="336"/>
        <end position="354"/>
    </location>
</feature>
<name>A0A8H7WAA3_9HELO</name>
<evidence type="ECO:0000256" key="2">
    <source>
        <dbReference type="ARBA" id="ARBA00022692"/>
    </source>
</evidence>
<dbReference type="Pfam" id="PF07690">
    <property type="entry name" value="MFS_1"/>
    <property type="match status" value="1"/>
</dbReference>
<proteinExistence type="inferred from homology"/>
<comment type="subcellular location">
    <subcellularLocation>
        <location evidence="1">Membrane</location>
        <topology evidence="1">Multi-pass membrane protein</topology>
    </subcellularLocation>
</comment>
<dbReference type="Proteomes" id="UP000664132">
    <property type="component" value="Unassembled WGS sequence"/>
</dbReference>
<evidence type="ECO:0000256" key="7">
    <source>
        <dbReference type="SAM" id="Phobius"/>
    </source>
</evidence>
<gene>
    <name evidence="9" type="ORF">IFR04_007790</name>
</gene>
<evidence type="ECO:0000259" key="8">
    <source>
        <dbReference type="PROSITE" id="PS50850"/>
    </source>
</evidence>
<dbReference type="GO" id="GO:0005886">
    <property type="term" value="C:plasma membrane"/>
    <property type="evidence" value="ECO:0007669"/>
    <property type="project" value="TreeGrafter"/>
</dbReference>
<evidence type="ECO:0000256" key="1">
    <source>
        <dbReference type="ARBA" id="ARBA00004141"/>
    </source>
</evidence>
<feature type="domain" description="Major facilitator superfamily (MFS) profile" evidence="8">
    <location>
        <begin position="68"/>
        <end position="497"/>
    </location>
</feature>
<dbReference type="InterPro" id="IPR020846">
    <property type="entry name" value="MFS_dom"/>
</dbReference>
<dbReference type="OrthoDB" id="3936150at2759"/>
<evidence type="ECO:0000256" key="3">
    <source>
        <dbReference type="ARBA" id="ARBA00022989"/>
    </source>
</evidence>
<feature type="transmembrane region" description="Helical" evidence="7">
    <location>
        <begin position="193"/>
        <end position="213"/>
    </location>
</feature>
<keyword evidence="4 7" id="KW-0472">Membrane</keyword>
<feature type="transmembrane region" description="Helical" evidence="7">
    <location>
        <begin position="375"/>
        <end position="394"/>
    </location>
</feature>
<feature type="transmembrane region" description="Helical" evidence="7">
    <location>
        <begin position="133"/>
        <end position="152"/>
    </location>
</feature>